<evidence type="ECO:0000313" key="2">
    <source>
        <dbReference type="Proteomes" id="UP000692954"/>
    </source>
</evidence>
<dbReference type="EMBL" id="CAJJDN010000013">
    <property type="protein sequence ID" value="CAD8059393.1"/>
    <property type="molecule type" value="Genomic_DNA"/>
</dbReference>
<dbReference type="Proteomes" id="UP000692954">
    <property type="component" value="Unassembled WGS sequence"/>
</dbReference>
<evidence type="ECO:0000313" key="1">
    <source>
        <dbReference type="EMBL" id="CAD8059393.1"/>
    </source>
</evidence>
<name>A0A8S1L1X1_9CILI</name>
<reference evidence="1" key="1">
    <citation type="submission" date="2021-01" db="EMBL/GenBank/DDBJ databases">
        <authorList>
            <consortium name="Genoscope - CEA"/>
            <person name="William W."/>
        </authorList>
    </citation>
    <scope>NUCLEOTIDE SEQUENCE</scope>
</reference>
<protein>
    <submittedName>
        <fullName evidence="1">Uncharacterized protein</fullName>
    </submittedName>
</protein>
<comment type="caution">
    <text evidence="1">The sequence shown here is derived from an EMBL/GenBank/DDBJ whole genome shotgun (WGS) entry which is preliminary data.</text>
</comment>
<dbReference type="AlphaFoldDB" id="A0A8S1L1X1"/>
<keyword evidence="2" id="KW-1185">Reference proteome</keyword>
<gene>
    <name evidence="1" type="ORF">PSON_ATCC_30995.1.T0130216</name>
</gene>
<sequence>MHFESIEAREFFKQSKYLSLKILNKLIKYKQQWNVLEQQIQKKKSEFKKLFKYKVQRN</sequence>
<accession>A0A8S1L1X1</accession>
<proteinExistence type="predicted"/>
<organism evidence="1 2">
    <name type="scientific">Paramecium sonneborni</name>
    <dbReference type="NCBI Taxonomy" id="65129"/>
    <lineage>
        <taxon>Eukaryota</taxon>
        <taxon>Sar</taxon>
        <taxon>Alveolata</taxon>
        <taxon>Ciliophora</taxon>
        <taxon>Intramacronucleata</taxon>
        <taxon>Oligohymenophorea</taxon>
        <taxon>Peniculida</taxon>
        <taxon>Parameciidae</taxon>
        <taxon>Paramecium</taxon>
    </lineage>
</organism>